<dbReference type="PANTHER" id="PTHR43546:SF9">
    <property type="entry name" value="L-ASCORBATE-6-PHOSPHATE LACTONASE ULAG-RELATED"/>
    <property type="match status" value="1"/>
</dbReference>
<gene>
    <name evidence="3" type="ORF">JI741_20280</name>
</gene>
<protein>
    <submittedName>
        <fullName evidence="3">MBL fold metallo-hydrolase</fullName>
    </submittedName>
</protein>
<keyword evidence="1" id="KW-0378">Hydrolase</keyword>
<organism evidence="3 4">
    <name type="scientific">Chryseolinea lacunae</name>
    <dbReference type="NCBI Taxonomy" id="2801331"/>
    <lineage>
        <taxon>Bacteria</taxon>
        <taxon>Pseudomonadati</taxon>
        <taxon>Bacteroidota</taxon>
        <taxon>Cytophagia</taxon>
        <taxon>Cytophagales</taxon>
        <taxon>Fulvivirgaceae</taxon>
        <taxon>Chryseolinea</taxon>
    </lineage>
</organism>
<evidence type="ECO:0000259" key="2">
    <source>
        <dbReference type="SMART" id="SM00849"/>
    </source>
</evidence>
<dbReference type="SMART" id="SM00849">
    <property type="entry name" value="Lactamase_B"/>
    <property type="match status" value="1"/>
</dbReference>
<comment type="caution">
    <text evidence="3">The sequence shown here is derived from an EMBL/GenBank/DDBJ whole genome shotgun (WGS) entry which is preliminary data.</text>
</comment>
<sequence>MDRRDFLRSATLLPGAALMAREASAKTDAMKIHFLRHATFLLEAGGVKILVDPMLSSKDAMDPVGNAATTERIPMVDLPLDDKALQSLLQDLDAVAVTHTHRDHWDARAKELIAKDLPLICQPSDTEAMAAAGFKNLLPVEQSITFKGLKIYRTGGQHGTGEIGAKMGKVSGFVVEHNKHRIYISGDTIWCTEVADALKEHRPDFIVVNAGAAQFLQGDPITMSGNDVVTVCQQEPNATVIAVHMNTVNHCLLKRSDLQKIVDEKKLTRQCLIPRDGEVLSLA</sequence>
<dbReference type="PANTHER" id="PTHR43546">
    <property type="entry name" value="UPF0173 METAL-DEPENDENT HYDROLASE MJ1163-RELATED"/>
    <property type="match status" value="1"/>
</dbReference>
<evidence type="ECO:0000313" key="4">
    <source>
        <dbReference type="Proteomes" id="UP000613030"/>
    </source>
</evidence>
<evidence type="ECO:0000256" key="1">
    <source>
        <dbReference type="ARBA" id="ARBA00022801"/>
    </source>
</evidence>
<proteinExistence type="predicted"/>
<accession>A0ABS1KWE7</accession>
<keyword evidence="4" id="KW-1185">Reference proteome</keyword>
<evidence type="ECO:0000313" key="3">
    <source>
        <dbReference type="EMBL" id="MBL0743582.1"/>
    </source>
</evidence>
<feature type="domain" description="Metallo-beta-lactamase" evidence="2">
    <location>
        <begin position="36"/>
        <end position="244"/>
    </location>
</feature>
<reference evidence="3 4" key="1">
    <citation type="submission" date="2021-01" db="EMBL/GenBank/DDBJ databases">
        <title>Chryseolinea sp. Jin1 Genome sequencing and assembly.</title>
        <authorList>
            <person name="Kim I."/>
        </authorList>
    </citation>
    <scope>NUCLEOTIDE SEQUENCE [LARGE SCALE GENOMIC DNA]</scope>
    <source>
        <strain evidence="3 4">Jin1</strain>
    </source>
</reference>
<dbReference type="Pfam" id="PF13483">
    <property type="entry name" value="Lactamase_B_3"/>
    <property type="match status" value="1"/>
</dbReference>
<dbReference type="Gene3D" id="3.60.15.10">
    <property type="entry name" value="Ribonuclease Z/Hydroxyacylglutathione hydrolase-like"/>
    <property type="match status" value="1"/>
</dbReference>
<dbReference type="InterPro" id="IPR036866">
    <property type="entry name" value="RibonucZ/Hydroxyglut_hydro"/>
</dbReference>
<dbReference type="InterPro" id="IPR001279">
    <property type="entry name" value="Metallo-B-lactamas"/>
</dbReference>
<dbReference type="SUPFAM" id="SSF56281">
    <property type="entry name" value="Metallo-hydrolase/oxidoreductase"/>
    <property type="match status" value="1"/>
</dbReference>
<dbReference type="Proteomes" id="UP000613030">
    <property type="component" value="Unassembled WGS sequence"/>
</dbReference>
<dbReference type="RefSeq" id="WP_202012922.1">
    <property type="nucleotide sequence ID" value="NZ_JAERRB010000007.1"/>
</dbReference>
<name>A0ABS1KWE7_9BACT</name>
<dbReference type="EMBL" id="JAERRB010000007">
    <property type="protein sequence ID" value="MBL0743582.1"/>
    <property type="molecule type" value="Genomic_DNA"/>
</dbReference>
<dbReference type="InterPro" id="IPR050114">
    <property type="entry name" value="UPF0173_UPF0282_UlaG_hydrolase"/>
</dbReference>